<dbReference type="InterPro" id="IPR000653">
    <property type="entry name" value="DegT/StrS_aminotransferase"/>
</dbReference>
<reference evidence="1" key="1">
    <citation type="submission" date="2019-06" db="EMBL/GenBank/DDBJ databases">
        <authorList>
            <person name="Murdoch R.W."/>
            <person name="Fathepure B."/>
        </authorList>
    </citation>
    <scope>NUCLEOTIDE SEQUENCE</scope>
</reference>
<dbReference type="EMBL" id="MN079283">
    <property type="protein sequence ID" value="QEA07566.1"/>
    <property type="molecule type" value="Genomic_DNA"/>
</dbReference>
<proteinExistence type="predicted"/>
<dbReference type="Gene3D" id="3.90.1150.10">
    <property type="entry name" value="Aspartate Aminotransferase, domain 1"/>
    <property type="match status" value="1"/>
</dbReference>
<gene>
    <name evidence="1" type="primary">vioA_2</name>
    <name evidence="1" type="ORF">KBTEX_03924</name>
</gene>
<dbReference type="GO" id="GO:0030170">
    <property type="term" value="F:pyridoxal phosphate binding"/>
    <property type="evidence" value="ECO:0007669"/>
    <property type="project" value="TreeGrafter"/>
</dbReference>
<dbReference type="GO" id="GO:0019179">
    <property type="term" value="F:dTDP-4-amino-4,6-dideoxy-D-glucose transaminase activity"/>
    <property type="evidence" value="ECO:0007669"/>
    <property type="project" value="UniProtKB-EC"/>
</dbReference>
<evidence type="ECO:0000313" key="1">
    <source>
        <dbReference type="EMBL" id="QEA07566.1"/>
    </source>
</evidence>
<dbReference type="Pfam" id="PF01041">
    <property type="entry name" value="DegT_DnrJ_EryC1"/>
    <property type="match status" value="2"/>
</dbReference>
<dbReference type="InterPro" id="IPR015424">
    <property type="entry name" value="PyrdxlP-dep_Trfase"/>
</dbReference>
<dbReference type="InterPro" id="IPR015421">
    <property type="entry name" value="PyrdxlP-dep_Trfase_major"/>
</dbReference>
<dbReference type="SUPFAM" id="SSF53383">
    <property type="entry name" value="PLP-dependent transferases"/>
    <property type="match status" value="1"/>
</dbReference>
<dbReference type="AlphaFoldDB" id="A0A5B8RG54"/>
<name>A0A5B8RG54_9ZZZZ</name>
<organism evidence="1">
    <name type="scientific">uncultured organism</name>
    <dbReference type="NCBI Taxonomy" id="155900"/>
    <lineage>
        <taxon>unclassified sequences</taxon>
        <taxon>environmental samples</taxon>
    </lineage>
</organism>
<dbReference type="InterPro" id="IPR015422">
    <property type="entry name" value="PyrdxlP-dep_Trfase_small"/>
</dbReference>
<keyword evidence="1" id="KW-0032">Aminotransferase</keyword>
<dbReference type="PANTHER" id="PTHR30244">
    <property type="entry name" value="TRANSAMINASE"/>
    <property type="match status" value="1"/>
</dbReference>
<dbReference type="EC" id="2.6.1.33" evidence="1"/>
<dbReference type="Gene3D" id="3.40.640.10">
    <property type="entry name" value="Type I PLP-dependent aspartate aminotransferase-like (Major domain)"/>
    <property type="match status" value="1"/>
</dbReference>
<dbReference type="PANTHER" id="PTHR30244:SF34">
    <property type="entry name" value="DTDP-4-AMINO-4,6-DIDEOXYGALACTOSE TRANSAMINASE"/>
    <property type="match status" value="1"/>
</dbReference>
<dbReference type="GO" id="GO:0000271">
    <property type="term" value="P:polysaccharide biosynthetic process"/>
    <property type="evidence" value="ECO:0007669"/>
    <property type="project" value="TreeGrafter"/>
</dbReference>
<sequence length="385" mass="40001">MAALDALIHGRLPPAGDPVPWWGVARAAPAILPGYGMRLYGSGTMALAVALAAAAAVREERHPQVLLPAYGCPDLVAAAVFAGLEPVLVDLAPERPWLDLDALTTVHAPRCVAVVAVDLLGLGERIAALAAFARARGLCLIEDRAQAFPVVGDDREHGDYVILSFGRGKPLSLLGGGAVLARTPALAAALVRPPQPPGGVAAMLRYALAAGVYNVMRRRRAYWLPSALPWLQLGATVYDPLTGITGMDPVRRARLPAAVARFRGAPTQPQRRLADALRAGHLPGITDLPRACPGTAAAARLLRYPLLATDRGHRDRLLARLNARGLGATALYGAPLGAIPGVPTPVAGTVAPAAAAFADRLLTLPTHSGVTDADVARMCRSLAAG</sequence>
<accession>A0A5B8RG54</accession>
<keyword evidence="1" id="KW-0808">Transferase</keyword>
<protein>
    <submittedName>
        <fullName evidence="1">dTDP-4-amino-4,6-dideoxy-D-glucose transaminase</fullName>
        <ecNumber evidence="1">2.6.1.33</ecNumber>
    </submittedName>
</protein>